<dbReference type="Proteomes" id="UP000189956">
    <property type="component" value="Unassembled WGS sequence"/>
</dbReference>
<accession>A0A1T4ME33</accession>
<dbReference type="AlphaFoldDB" id="A0A1T4ME33"/>
<dbReference type="EMBL" id="FUWL01000012">
    <property type="protein sequence ID" value="SJZ65004.1"/>
    <property type="molecule type" value="Genomic_DNA"/>
</dbReference>
<protein>
    <submittedName>
        <fullName evidence="1">Uncharacterized protein</fullName>
    </submittedName>
</protein>
<sequence length="45" mass="5110">MVDLQIKGEFAARAFVLNHYNLRMGFKLATIFGCILTYPASEMID</sequence>
<reference evidence="1 2" key="1">
    <citation type="submission" date="2017-02" db="EMBL/GenBank/DDBJ databases">
        <authorList>
            <person name="Peterson S.W."/>
        </authorList>
    </citation>
    <scope>NUCLEOTIDE SEQUENCE [LARGE SCALE GENOMIC DNA]</scope>
    <source>
        <strain evidence="1 2">ATCC 700135</strain>
    </source>
</reference>
<organism evidence="1 2">
    <name type="scientific">Porphyromonas cangingivalis</name>
    <dbReference type="NCBI Taxonomy" id="36874"/>
    <lineage>
        <taxon>Bacteria</taxon>
        <taxon>Pseudomonadati</taxon>
        <taxon>Bacteroidota</taxon>
        <taxon>Bacteroidia</taxon>
        <taxon>Bacteroidales</taxon>
        <taxon>Porphyromonadaceae</taxon>
        <taxon>Porphyromonas</taxon>
    </lineage>
</organism>
<evidence type="ECO:0000313" key="2">
    <source>
        <dbReference type="Proteomes" id="UP000189956"/>
    </source>
</evidence>
<gene>
    <name evidence="1" type="ORF">SAMN02745205_01486</name>
</gene>
<proteinExistence type="predicted"/>
<name>A0A1T4ME33_PORCN</name>
<evidence type="ECO:0000313" key="1">
    <source>
        <dbReference type="EMBL" id="SJZ65004.1"/>
    </source>
</evidence>